<organism evidence="1 2">
    <name type="scientific">Ancylostoma ceylanicum</name>
    <dbReference type="NCBI Taxonomy" id="53326"/>
    <lineage>
        <taxon>Eukaryota</taxon>
        <taxon>Metazoa</taxon>
        <taxon>Ecdysozoa</taxon>
        <taxon>Nematoda</taxon>
        <taxon>Chromadorea</taxon>
        <taxon>Rhabditida</taxon>
        <taxon>Rhabditina</taxon>
        <taxon>Rhabditomorpha</taxon>
        <taxon>Strongyloidea</taxon>
        <taxon>Ancylostomatidae</taxon>
        <taxon>Ancylostomatinae</taxon>
        <taxon>Ancylostoma</taxon>
    </lineage>
</organism>
<keyword evidence="2" id="KW-1185">Reference proteome</keyword>
<dbReference type="Proteomes" id="UP000024635">
    <property type="component" value="Unassembled WGS sequence"/>
</dbReference>
<evidence type="ECO:0000313" key="2">
    <source>
        <dbReference type="Proteomes" id="UP000024635"/>
    </source>
</evidence>
<evidence type="ECO:0000313" key="1">
    <source>
        <dbReference type="EMBL" id="EYC20815.1"/>
    </source>
</evidence>
<comment type="caution">
    <text evidence="1">The sequence shown here is derived from an EMBL/GenBank/DDBJ whole genome shotgun (WGS) entry which is preliminary data.</text>
</comment>
<protein>
    <submittedName>
        <fullName evidence="1">Uncharacterized protein</fullName>
    </submittedName>
</protein>
<sequence length="92" mass="10718">MRNILSSCFISSCSEKIIIAGGKTPQLYIRSRWFLSTLLSNIIHQIRCVTKRNHVKAPGQVYTQEKQMVMHFYEEIHWLAEYAQHICVHPTG</sequence>
<name>A0A016V037_9BILA</name>
<dbReference type="AlphaFoldDB" id="A0A016V037"/>
<gene>
    <name evidence="1" type="primary">Acey_s0021.g441</name>
    <name evidence="1" type="ORF">Y032_0021g441</name>
</gene>
<reference evidence="2" key="1">
    <citation type="journal article" date="2015" name="Nat. Genet.">
        <title>The genome and transcriptome of the zoonotic hookworm Ancylostoma ceylanicum identify infection-specific gene families.</title>
        <authorList>
            <person name="Schwarz E.M."/>
            <person name="Hu Y."/>
            <person name="Antoshechkin I."/>
            <person name="Miller M.M."/>
            <person name="Sternberg P.W."/>
            <person name="Aroian R.V."/>
        </authorList>
    </citation>
    <scope>NUCLEOTIDE SEQUENCE</scope>
    <source>
        <strain evidence="2">HY135</strain>
    </source>
</reference>
<proteinExistence type="predicted"/>
<accession>A0A016V037</accession>
<dbReference type="EMBL" id="JARK01001357">
    <property type="protein sequence ID" value="EYC20815.1"/>
    <property type="molecule type" value="Genomic_DNA"/>
</dbReference>